<dbReference type="RefSeq" id="WP_147803826.1">
    <property type="nucleotide sequence ID" value="NZ_CP144914.1"/>
</dbReference>
<dbReference type="Pfam" id="PF08980">
    <property type="entry name" value="DUF1883"/>
    <property type="match status" value="1"/>
</dbReference>
<evidence type="ECO:0000313" key="2">
    <source>
        <dbReference type="EMBL" id="WWD80343.1"/>
    </source>
</evidence>
<feature type="domain" description="DUF1883" evidence="1">
    <location>
        <begin position="1"/>
        <end position="79"/>
    </location>
</feature>
<dbReference type="AlphaFoldDB" id="A0A5C7FKC7"/>
<sequence length="85" mass="10103">MKFKYTKKYLHKGDIVEVDLDNDANVRMMNRENFDKYQEGESFFRYGGWVTRSPVHLRVPKTGNWYIVVDLDGKPGHVNFYITIL</sequence>
<dbReference type="KEGG" id="ahal:FTX54_001890"/>
<protein>
    <submittedName>
        <fullName evidence="2">DUF1883 domain-containing protein</fullName>
    </submittedName>
</protein>
<keyword evidence="3" id="KW-1185">Reference proteome</keyword>
<dbReference type="InterPro" id="IPR036488">
    <property type="entry name" value="DUF1883-like_sf"/>
</dbReference>
<reference evidence="2 3" key="1">
    <citation type="submission" date="2024-01" db="EMBL/GenBank/DDBJ databases">
        <title>Complete Genome Sequence of Alkalicoccus halolimnae BZ-SZ-XJ29T, a Moderately Halophilic Bacterium Isolated from a Salt Lake.</title>
        <authorList>
            <person name="Zhao B."/>
        </authorList>
    </citation>
    <scope>NUCLEOTIDE SEQUENCE [LARGE SCALE GENOMIC DNA]</scope>
    <source>
        <strain evidence="2 3">BZ-SZ-XJ29</strain>
    </source>
</reference>
<evidence type="ECO:0000313" key="3">
    <source>
        <dbReference type="Proteomes" id="UP000321816"/>
    </source>
</evidence>
<organism evidence="2 3">
    <name type="scientific">Alkalicoccus halolimnae</name>
    <dbReference type="NCBI Taxonomy" id="1667239"/>
    <lineage>
        <taxon>Bacteria</taxon>
        <taxon>Bacillati</taxon>
        <taxon>Bacillota</taxon>
        <taxon>Bacilli</taxon>
        <taxon>Bacillales</taxon>
        <taxon>Bacillaceae</taxon>
        <taxon>Alkalicoccus</taxon>
    </lineage>
</organism>
<dbReference type="SUPFAM" id="SSF141099">
    <property type="entry name" value="Atu1913-like"/>
    <property type="match status" value="1"/>
</dbReference>
<dbReference type="Gene3D" id="4.10.1210.10">
    <property type="entry name" value="Atu1913-like"/>
    <property type="match status" value="1"/>
</dbReference>
<name>A0A5C7FKC7_9BACI</name>
<dbReference type="Proteomes" id="UP000321816">
    <property type="component" value="Chromosome"/>
</dbReference>
<proteinExistence type="predicted"/>
<accession>A0A5C7FKC7</accession>
<dbReference type="EMBL" id="CP144914">
    <property type="protein sequence ID" value="WWD80343.1"/>
    <property type="molecule type" value="Genomic_DNA"/>
</dbReference>
<dbReference type="InterPro" id="IPR015073">
    <property type="entry name" value="DUF1883"/>
</dbReference>
<evidence type="ECO:0000259" key="1">
    <source>
        <dbReference type="Pfam" id="PF08980"/>
    </source>
</evidence>
<gene>
    <name evidence="2" type="ORF">FTX54_001890</name>
</gene>
<dbReference type="OrthoDB" id="7285215at2"/>